<evidence type="ECO:0000256" key="7">
    <source>
        <dbReference type="ARBA" id="ARBA00022723"/>
    </source>
</evidence>
<keyword evidence="13" id="KW-0865">Zymogen</keyword>
<comment type="catalytic activity">
    <reaction evidence="1">
        <text>Release of an N-terminal tripeptide from a polypeptide, but also has endopeptidase activity.</text>
        <dbReference type="EC" id="3.4.14.9"/>
    </reaction>
</comment>
<evidence type="ECO:0000256" key="12">
    <source>
        <dbReference type="ARBA" id="ARBA00022837"/>
    </source>
</evidence>
<evidence type="ECO:0000256" key="11">
    <source>
        <dbReference type="ARBA" id="ARBA00022825"/>
    </source>
</evidence>
<keyword evidence="15" id="KW-0325">Glycoprotein</keyword>
<dbReference type="PROSITE" id="PS51695">
    <property type="entry name" value="SEDOLISIN"/>
    <property type="match status" value="1"/>
</dbReference>
<evidence type="ECO:0000256" key="9">
    <source>
        <dbReference type="ARBA" id="ARBA00022801"/>
    </source>
</evidence>
<keyword evidence="9" id="KW-0378">Hydrolase</keyword>
<dbReference type="EMBL" id="VOFY01000020">
    <property type="protein sequence ID" value="KAA8582178.1"/>
    <property type="molecule type" value="Genomic_DNA"/>
</dbReference>
<feature type="chain" id="PRO_5023862776" description="Tripeptidyl-peptidase 1" evidence="22">
    <location>
        <begin position="20"/>
        <end position="604"/>
    </location>
</feature>
<feature type="signal peptide" evidence="22">
    <location>
        <begin position="1"/>
        <end position="19"/>
    </location>
</feature>
<keyword evidence="6" id="KW-0645">Protease</keyword>
<evidence type="ECO:0000256" key="19">
    <source>
        <dbReference type="ARBA" id="ARBA00045460"/>
    </source>
</evidence>
<dbReference type="PANTHER" id="PTHR14218:SF15">
    <property type="entry name" value="TRIPEPTIDYL-PEPTIDASE 1"/>
    <property type="match status" value="1"/>
</dbReference>
<evidence type="ECO:0000256" key="4">
    <source>
        <dbReference type="ARBA" id="ARBA00012067"/>
    </source>
</evidence>
<evidence type="ECO:0000256" key="2">
    <source>
        <dbReference type="ARBA" id="ARBA00001913"/>
    </source>
</evidence>
<dbReference type="Proteomes" id="UP000327493">
    <property type="component" value="Chromosome 20"/>
</dbReference>
<dbReference type="InterPro" id="IPR036852">
    <property type="entry name" value="Peptidase_S8/S53_dom_sf"/>
</dbReference>
<comment type="caution">
    <text evidence="20">Lacks conserved residue(s) required for the propagation of feature annotation.</text>
</comment>
<keyword evidence="7" id="KW-0479">Metal-binding</keyword>
<evidence type="ECO:0000256" key="1">
    <source>
        <dbReference type="ARBA" id="ARBA00000884"/>
    </source>
</evidence>
<dbReference type="CDD" id="cd04056">
    <property type="entry name" value="Peptidases_S53"/>
    <property type="match status" value="1"/>
</dbReference>
<comment type="subcellular location">
    <subcellularLocation>
        <location evidence="3">Lysosome</location>
    </subcellularLocation>
</comment>
<evidence type="ECO:0000256" key="15">
    <source>
        <dbReference type="ARBA" id="ARBA00023180"/>
    </source>
</evidence>
<name>A0A5J5CJM9_9PERO</name>
<dbReference type="FunFam" id="3.40.50.200:FF:000012">
    <property type="entry name" value="Tripeptidyl-peptidase 1 preproprotein"/>
    <property type="match status" value="1"/>
</dbReference>
<dbReference type="InterPro" id="IPR015366">
    <property type="entry name" value="S53_propep"/>
</dbReference>
<dbReference type="Pfam" id="PF00082">
    <property type="entry name" value="Peptidase_S8"/>
    <property type="match status" value="1"/>
</dbReference>
<dbReference type="GO" id="GO:0006508">
    <property type="term" value="P:proteolysis"/>
    <property type="evidence" value="ECO:0007669"/>
    <property type="project" value="UniProtKB-KW"/>
</dbReference>
<evidence type="ECO:0000256" key="22">
    <source>
        <dbReference type="SAM" id="SignalP"/>
    </source>
</evidence>
<feature type="non-terminal residue" evidence="24">
    <location>
        <position position="604"/>
    </location>
</feature>
<evidence type="ECO:0000256" key="8">
    <source>
        <dbReference type="ARBA" id="ARBA00022729"/>
    </source>
</evidence>
<dbReference type="GO" id="GO:0046872">
    <property type="term" value="F:metal ion binding"/>
    <property type="evidence" value="ECO:0007669"/>
    <property type="project" value="UniProtKB-KW"/>
</dbReference>
<evidence type="ECO:0000256" key="20">
    <source>
        <dbReference type="PROSITE-ProRule" id="PRU01032"/>
    </source>
</evidence>
<feature type="region of interest" description="Disordered" evidence="21">
    <location>
        <begin position="175"/>
        <end position="194"/>
    </location>
</feature>
<proteinExistence type="predicted"/>
<dbReference type="CDD" id="cd11377">
    <property type="entry name" value="Pro-peptidase_S53"/>
    <property type="match status" value="1"/>
</dbReference>
<evidence type="ECO:0000259" key="23">
    <source>
        <dbReference type="PROSITE" id="PS51695"/>
    </source>
</evidence>
<evidence type="ECO:0000313" key="25">
    <source>
        <dbReference type="Proteomes" id="UP000327493"/>
    </source>
</evidence>
<dbReference type="InterPro" id="IPR030400">
    <property type="entry name" value="Sedolisin_dom"/>
</dbReference>
<keyword evidence="8 22" id="KW-0732">Signal</keyword>
<comment type="cofactor">
    <cofactor evidence="2">
        <name>Ca(2+)</name>
        <dbReference type="ChEBI" id="CHEBI:29108"/>
    </cofactor>
</comment>
<evidence type="ECO:0000256" key="16">
    <source>
        <dbReference type="ARBA" id="ARBA00023228"/>
    </source>
</evidence>
<dbReference type="GO" id="GO:0004252">
    <property type="term" value="F:serine-type endopeptidase activity"/>
    <property type="evidence" value="ECO:0007669"/>
    <property type="project" value="InterPro"/>
</dbReference>
<accession>A0A5J5CJM9</accession>
<evidence type="ECO:0000256" key="18">
    <source>
        <dbReference type="ARBA" id="ARBA00032661"/>
    </source>
</evidence>
<dbReference type="SUPFAM" id="SSF54897">
    <property type="entry name" value="Protease propeptides/inhibitors"/>
    <property type="match status" value="1"/>
</dbReference>
<dbReference type="AlphaFoldDB" id="A0A5J5CJM9"/>
<sequence>MNTLVTFSIPLLFSSLVWSGYLEYDQDVMIPDDWTHVGRVDPTEELELTFALKQQNADLLEEILTLVSDPDSAQYGKHLTLEEVSSLVRPSEQTQKVVHHWLQSHGISNCLTVRTRDFLQCTMTAEVAETLLPGSKFHRYIRDGHSLVRSSAPYSVHDDVHQHLDFVGGLHRLPPKGQDLNKASSNRKQKQSKAGVHLGVTPAILRARYNLTATDVGTAQNNSQAVAQFLEQYYSPADLAEFMGIYGRSFKHLSQVDRVVGTQGGGKAGLEASRHESQEPFLQWMVLLSNMSDLPWVHTISYGDDEDSLSTAYMMRINTEFMKAGVRGLSLLFASGDSGAGCRHLGKEQNSFRPSFPASSPYVTTVGGTSFKNPFKVTYEVTDYISGGGFSNVFKMPDYQASAVDGYLKTVTATLPPQSYFNTSGRAYPDIAALSDNYWVVINRVPVPWVSGTSASTPVVGGMLSLINDQRLLKGLPALGFLNPRLYKLKGQALFDVTEGCHLSCLDEQVQGKGFCAAPSWDPVTGWGTPNYPALLAVLLADPFHPARRRASPGDSNESLFDIVLLYGGDWDEDLVLKTVIRVQFRVILTHHLFSCLHQNHLLV</sequence>
<dbReference type="SUPFAM" id="SSF52743">
    <property type="entry name" value="Subtilisin-like"/>
    <property type="match status" value="1"/>
</dbReference>
<evidence type="ECO:0000256" key="13">
    <source>
        <dbReference type="ARBA" id="ARBA00023145"/>
    </source>
</evidence>
<dbReference type="SMART" id="SM00944">
    <property type="entry name" value="Pro-kuma_activ"/>
    <property type="match status" value="1"/>
</dbReference>
<gene>
    <name evidence="24" type="ORF">FQN60_008918</name>
</gene>
<evidence type="ECO:0000256" key="3">
    <source>
        <dbReference type="ARBA" id="ARBA00004371"/>
    </source>
</evidence>
<dbReference type="EC" id="3.4.14.9" evidence="4"/>
<feature type="domain" description="Peptidase S53" evidence="23">
    <location>
        <begin position="199"/>
        <end position="542"/>
    </location>
</feature>
<keyword evidence="10" id="KW-0068">Autocatalytic cleavage</keyword>
<evidence type="ECO:0000256" key="14">
    <source>
        <dbReference type="ARBA" id="ARBA00023157"/>
    </source>
</evidence>
<dbReference type="Gene3D" id="3.40.50.200">
    <property type="entry name" value="Peptidase S8/S53 domain"/>
    <property type="match status" value="1"/>
</dbReference>
<comment type="function">
    <text evidence="19">Lysosomal serine protease with tripeptidyl-peptidase I activity. May act as a non-specific lysosomal peptidase which generates tripeptides from the breakdown products produced by lysosomal proteinases. Requires substrates with an unsubstituted N-terminus.</text>
</comment>
<evidence type="ECO:0000256" key="10">
    <source>
        <dbReference type="ARBA" id="ARBA00022813"/>
    </source>
</evidence>
<evidence type="ECO:0000256" key="5">
    <source>
        <dbReference type="ARBA" id="ARBA00020254"/>
    </source>
</evidence>
<dbReference type="InterPro" id="IPR000209">
    <property type="entry name" value="Peptidase_S8/S53_dom"/>
</dbReference>
<evidence type="ECO:0000256" key="6">
    <source>
        <dbReference type="ARBA" id="ARBA00022670"/>
    </source>
</evidence>
<keyword evidence="14" id="KW-1015">Disulfide bond</keyword>
<protein>
    <recommendedName>
        <fullName evidence="5">Tripeptidyl-peptidase 1</fullName>
        <ecNumber evidence="4">3.4.14.9</ecNumber>
    </recommendedName>
    <alternativeName>
        <fullName evidence="17">Tripeptidyl aminopeptidase</fullName>
    </alternativeName>
    <alternativeName>
        <fullName evidence="18">Tripeptidyl-peptidase I</fullName>
    </alternativeName>
</protein>
<dbReference type="GO" id="GO:0007417">
    <property type="term" value="P:central nervous system development"/>
    <property type="evidence" value="ECO:0007669"/>
    <property type="project" value="TreeGrafter"/>
</dbReference>
<evidence type="ECO:0000256" key="21">
    <source>
        <dbReference type="SAM" id="MobiDB-lite"/>
    </source>
</evidence>
<evidence type="ECO:0000256" key="17">
    <source>
        <dbReference type="ARBA" id="ARBA00032232"/>
    </source>
</evidence>
<dbReference type="InterPro" id="IPR050819">
    <property type="entry name" value="Tripeptidyl-peptidase_I"/>
</dbReference>
<dbReference type="GO" id="GO:0008240">
    <property type="term" value="F:tripeptidyl-peptidase activity"/>
    <property type="evidence" value="ECO:0007669"/>
    <property type="project" value="TreeGrafter"/>
</dbReference>
<comment type="caution">
    <text evidence="24">The sequence shown here is derived from an EMBL/GenBank/DDBJ whole genome shotgun (WGS) entry which is preliminary data.</text>
</comment>
<organism evidence="24 25">
    <name type="scientific">Etheostoma spectabile</name>
    <name type="common">orangethroat darter</name>
    <dbReference type="NCBI Taxonomy" id="54343"/>
    <lineage>
        <taxon>Eukaryota</taxon>
        <taxon>Metazoa</taxon>
        <taxon>Chordata</taxon>
        <taxon>Craniata</taxon>
        <taxon>Vertebrata</taxon>
        <taxon>Euteleostomi</taxon>
        <taxon>Actinopterygii</taxon>
        <taxon>Neopterygii</taxon>
        <taxon>Teleostei</taxon>
        <taxon>Neoteleostei</taxon>
        <taxon>Acanthomorphata</taxon>
        <taxon>Eupercaria</taxon>
        <taxon>Perciformes</taxon>
        <taxon>Percoidei</taxon>
        <taxon>Percidae</taxon>
        <taxon>Etheostomatinae</taxon>
        <taxon>Etheostoma</taxon>
    </lineage>
</organism>
<dbReference type="Pfam" id="PF09286">
    <property type="entry name" value="Pro-kuma_activ"/>
    <property type="match status" value="1"/>
</dbReference>
<dbReference type="GO" id="GO:0005764">
    <property type="term" value="C:lysosome"/>
    <property type="evidence" value="ECO:0007669"/>
    <property type="project" value="UniProtKB-SubCell"/>
</dbReference>
<reference evidence="24 25" key="1">
    <citation type="submission" date="2019-08" db="EMBL/GenBank/DDBJ databases">
        <title>A chromosome-level genome assembly, high-density linkage maps, and genome scans reveal the genomic architecture of hybrid incompatibilities underlying speciation via character displacement in darters (Percidae: Etheostominae).</title>
        <authorList>
            <person name="Moran R.L."/>
            <person name="Catchen J.M."/>
            <person name="Fuller R.C."/>
        </authorList>
    </citation>
    <scope>NUCLEOTIDE SEQUENCE [LARGE SCALE GENOMIC DNA]</scope>
    <source>
        <strain evidence="24">EspeVRDwgs_2016</strain>
        <tissue evidence="24">Muscle</tissue>
    </source>
</reference>
<evidence type="ECO:0000313" key="24">
    <source>
        <dbReference type="EMBL" id="KAA8582178.1"/>
    </source>
</evidence>
<keyword evidence="16" id="KW-0458">Lysosome</keyword>
<dbReference type="PANTHER" id="PTHR14218">
    <property type="entry name" value="PROTEASE S8 TRIPEPTIDYL PEPTIDASE I CLN2"/>
    <property type="match status" value="1"/>
</dbReference>
<keyword evidence="25" id="KW-1185">Reference proteome</keyword>
<keyword evidence="11" id="KW-0720">Serine protease</keyword>
<keyword evidence="12" id="KW-0106">Calcium</keyword>